<feature type="transmembrane region" description="Helical" evidence="8">
    <location>
        <begin position="135"/>
        <end position="151"/>
    </location>
</feature>
<evidence type="ECO:0000259" key="9">
    <source>
        <dbReference type="Pfam" id="PF18916"/>
    </source>
</evidence>
<dbReference type="RefSeq" id="WP_073168859.1">
    <property type="nucleotide sequence ID" value="NZ_FQZE01000013.1"/>
</dbReference>
<feature type="domain" description="Lycopene cyclase" evidence="9">
    <location>
        <begin position="5"/>
        <end position="98"/>
    </location>
</feature>
<keyword evidence="5 8" id="KW-1133">Transmembrane helix</keyword>
<evidence type="ECO:0000313" key="10">
    <source>
        <dbReference type="EMBL" id="SHJ18990.1"/>
    </source>
</evidence>
<accession>A0A1M6H9S6</accession>
<evidence type="ECO:0000313" key="11">
    <source>
        <dbReference type="Proteomes" id="UP000184050"/>
    </source>
</evidence>
<dbReference type="GO" id="GO:0045436">
    <property type="term" value="F:lycopene beta cyclase activity"/>
    <property type="evidence" value="ECO:0007669"/>
    <property type="project" value="UniProtKB-ARBA"/>
</dbReference>
<feature type="transmembrane region" description="Helical" evidence="8">
    <location>
        <begin position="36"/>
        <end position="53"/>
    </location>
</feature>
<dbReference type="NCBIfam" id="TIGR03462">
    <property type="entry name" value="CarR_dom_SF"/>
    <property type="match status" value="2"/>
</dbReference>
<evidence type="ECO:0000256" key="6">
    <source>
        <dbReference type="ARBA" id="ARBA00023136"/>
    </source>
</evidence>
<keyword evidence="11" id="KW-1185">Reference proteome</keyword>
<comment type="subcellular location">
    <subcellularLocation>
        <location evidence="1">Membrane</location>
        <topology evidence="1">Multi-pass membrane protein</topology>
    </subcellularLocation>
</comment>
<proteinExistence type="predicted"/>
<keyword evidence="3 8" id="KW-0812">Transmembrane</keyword>
<dbReference type="GO" id="GO:0016117">
    <property type="term" value="P:carotenoid biosynthetic process"/>
    <property type="evidence" value="ECO:0007669"/>
    <property type="project" value="UniProtKB-KW"/>
</dbReference>
<dbReference type="Pfam" id="PF18916">
    <property type="entry name" value="Lycopene_cyc"/>
    <property type="match status" value="2"/>
</dbReference>
<feature type="domain" description="Lycopene cyclase" evidence="9">
    <location>
        <begin position="132"/>
        <end position="223"/>
    </location>
</feature>
<organism evidence="10 11">
    <name type="scientific">Tangfeifania diversioriginum</name>
    <dbReference type="NCBI Taxonomy" id="1168035"/>
    <lineage>
        <taxon>Bacteria</taxon>
        <taxon>Pseudomonadati</taxon>
        <taxon>Bacteroidota</taxon>
        <taxon>Bacteroidia</taxon>
        <taxon>Marinilabiliales</taxon>
        <taxon>Prolixibacteraceae</taxon>
        <taxon>Tangfeifania</taxon>
    </lineage>
</organism>
<keyword evidence="4" id="KW-0125">Carotenoid biosynthesis</keyword>
<gene>
    <name evidence="10" type="ORF">SAMN05444280_1134</name>
</gene>
<sequence length="229" mass="27570">MEFKNFTYLLLMLGSLAVPLAFSFEKQVRFYTKLKYLLPAIIFTGAIFIIWDLRFEELGIWKFNPEYVTGIYILNLPFEEWLFFIVIPYCSVFIYEILNVKLPHFEKPQIFVGVSLVLLVVFALTAYFFREKLYTFFNFFLLTIYFGYTVFRNRFKQHYTKFYLTYLIALVPMLIINGILTALPVVEYNDMHILGLRIFTIPIEDFGYFFLLLLMNLTIYEYLRKTQFY</sequence>
<name>A0A1M6H9S6_9BACT</name>
<feature type="transmembrane region" description="Helical" evidence="8">
    <location>
        <begin position="110"/>
        <end position="129"/>
    </location>
</feature>
<feature type="transmembrane region" description="Helical" evidence="8">
    <location>
        <begin position="6"/>
        <end position="24"/>
    </location>
</feature>
<dbReference type="InterPro" id="IPR017825">
    <property type="entry name" value="Lycopene_cyclase_dom"/>
</dbReference>
<reference evidence="10 11" key="1">
    <citation type="submission" date="2016-11" db="EMBL/GenBank/DDBJ databases">
        <authorList>
            <person name="Jaros S."/>
            <person name="Januszkiewicz K."/>
            <person name="Wedrychowicz H."/>
        </authorList>
    </citation>
    <scope>NUCLEOTIDE SEQUENCE [LARGE SCALE GENOMIC DNA]</scope>
    <source>
        <strain evidence="10 11">DSM 27063</strain>
    </source>
</reference>
<dbReference type="Proteomes" id="UP000184050">
    <property type="component" value="Unassembled WGS sequence"/>
</dbReference>
<evidence type="ECO:0000256" key="3">
    <source>
        <dbReference type="ARBA" id="ARBA00022692"/>
    </source>
</evidence>
<evidence type="ECO:0000256" key="4">
    <source>
        <dbReference type="ARBA" id="ARBA00022746"/>
    </source>
</evidence>
<evidence type="ECO:0000256" key="2">
    <source>
        <dbReference type="ARBA" id="ARBA00004829"/>
    </source>
</evidence>
<evidence type="ECO:0000256" key="5">
    <source>
        <dbReference type="ARBA" id="ARBA00022989"/>
    </source>
</evidence>
<dbReference type="GO" id="GO:0016020">
    <property type="term" value="C:membrane"/>
    <property type="evidence" value="ECO:0007669"/>
    <property type="project" value="UniProtKB-SubCell"/>
</dbReference>
<evidence type="ECO:0000256" key="1">
    <source>
        <dbReference type="ARBA" id="ARBA00004141"/>
    </source>
</evidence>
<evidence type="ECO:0000256" key="8">
    <source>
        <dbReference type="SAM" id="Phobius"/>
    </source>
</evidence>
<feature type="transmembrane region" description="Helical" evidence="8">
    <location>
        <begin position="206"/>
        <end position="223"/>
    </location>
</feature>
<dbReference type="GO" id="GO:0016872">
    <property type="term" value="F:intramolecular lyase activity"/>
    <property type="evidence" value="ECO:0007669"/>
    <property type="project" value="InterPro"/>
</dbReference>
<keyword evidence="7" id="KW-0413">Isomerase</keyword>
<evidence type="ECO:0000256" key="7">
    <source>
        <dbReference type="ARBA" id="ARBA00023235"/>
    </source>
</evidence>
<feature type="transmembrane region" description="Helical" evidence="8">
    <location>
        <begin position="81"/>
        <end position="98"/>
    </location>
</feature>
<protein>
    <submittedName>
        <fullName evidence="10">Lycopene cyclase domain-containing protein</fullName>
    </submittedName>
</protein>
<dbReference type="STRING" id="1168035.SAMN05444280_1134"/>
<comment type="pathway">
    <text evidence="2">Carotenoid biosynthesis.</text>
</comment>
<dbReference type="OrthoDB" id="5195186at2"/>
<feature type="transmembrane region" description="Helical" evidence="8">
    <location>
        <begin position="163"/>
        <end position="186"/>
    </location>
</feature>
<keyword evidence="6 8" id="KW-0472">Membrane</keyword>
<dbReference type="EMBL" id="FQZE01000013">
    <property type="protein sequence ID" value="SHJ18990.1"/>
    <property type="molecule type" value="Genomic_DNA"/>
</dbReference>
<dbReference type="AlphaFoldDB" id="A0A1M6H9S6"/>